<accession>A0AAU7X4J7</accession>
<dbReference type="Pfam" id="PF01129">
    <property type="entry name" value="ART"/>
    <property type="match status" value="1"/>
</dbReference>
<evidence type="ECO:0000256" key="10">
    <source>
        <dbReference type="ARBA" id="ARBA00047597"/>
    </source>
</evidence>
<evidence type="ECO:0000256" key="7">
    <source>
        <dbReference type="ARBA" id="ARBA00022679"/>
    </source>
</evidence>
<comment type="similarity">
    <text evidence="2">Belongs to the Arg-specific ADP-ribosyltransferase family.</text>
</comment>
<dbReference type="AlphaFoldDB" id="A0AAU7X4J7"/>
<evidence type="ECO:0000256" key="4">
    <source>
        <dbReference type="ARBA" id="ARBA00022525"/>
    </source>
</evidence>
<evidence type="ECO:0000256" key="3">
    <source>
        <dbReference type="ARBA" id="ARBA00012031"/>
    </source>
</evidence>
<evidence type="ECO:0000256" key="8">
    <source>
        <dbReference type="ARBA" id="ARBA00022695"/>
    </source>
</evidence>
<evidence type="ECO:0000256" key="1">
    <source>
        <dbReference type="ARBA" id="ARBA00004613"/>
    </source>
</evidence>
<comment type="subcellular location">
    <subcellularLocation>
        <location evidence="1">Secreted</location>
    </subcellularLocation>
</comment>
<dbReference type="EMBL" id="CP158568">
    <property type="protein sequence ID" value="XBY43016.1"/>
    <property type="molecule type" value="Genomic_DNA"/>
</dbReference>
<dbReference type="SUPFAM" id="SSF56399">
    <property type="entry name" value="ADP-ribosylation"/>
    <property type="match status" value="1"/>
</dbReference>
<protein>
    <recommendedName>
        <fullName evidence="3">NAD(+)--protein-arginine ADP-ribosyltransferase</fullName>
        <ecNumber evidence="3">2.4.2.31</ecNumber>
    </recommendedName>
</protein>
<keyword evidence="8" id="KW-0548">Nucleotidyltransferase</keyword>
<gene>
    <name evidence="11" type="ORF">ABS361_12965</name>
</gene>
<dbReference type="GO" id="GO:0003950">
    <property type="term" value="F:NAD+ poly-ADP-ribosyltransferase activity"/>
    <property type="evidence" value="ECO:0007669"/>
    <property type="project" value="TreeGrafter"/>
</dbReference>
<dbReference type="InterPro" id="IPR050999">
    <property type="entry name" value="ADP-ribosyltransferase_ARG"/>
</dbReference>
<organism evidence="11">
    <name type="scientific">Methyloraptor flagellatus</name>
    <dbReference type="NCBI Taxonomy" id="3162530"/>
    <lineage>
        <taxon>Bacteria</taxon>
        <taxon>Pseudomonadati</taxon>
        <taxon>Pseudomonadota</taxon>
        <taxon>Alphaproteobacteria</taxon>
        <taxon>Hyphomicrobiales</taxon>
        <taxon>Ancalomicrobiaceae</taxon>
        <taxon>Methyloraptor</taxon>
    </lineage>
</organism>
<evidence type="ECO:0000313" key="11">
    <source>
        <dbReference type="EMBL" id="XBY43016.1"/>
    </source>
</evidence>
<keyword evidence="4" id="KW-0964">Secreted</keyword>
<dbReference type="RefSeq" id="WP_407048118.1">
    <property type="nucleotide sequence ID" value="NZ_CP158568.1"/>
</dbReference>
<dbReference type="PRINTS" id="PR00970">
    <property type="entry name" value="RIBTRNSFRASE"/>
</dbReference>
<dbReference type="PROSITE" id="PS51996">
    <property type="entry name" value="TR_MART"/>
    <property type="match status" value="1"/>
</dbReference>
<dbReference type="GO" id="GO:0090729">
    <property type="term" value="F:toxin activity"/>
    <property type="evidence" value="ECO:0007669"/>
    <property type="project" value="UniProtKB-KW"/>
</dbReference>
<sequence>MQQDEQTVRAYVGRRSYAMHLARAKKTGLMDHVQELSDAEAVALIWYTSKKSALFLKRMRSGASRRDDQAFSLVLSSACAKLPPFEGAIVYRVIKLAEHEFAPFVAKYRAGEVVQWPTFSSCSMSDRTRFNGNVLFAIQHKTGRTIGNYSWHPGENEVLLPPGRSFRVESLVVPEQGRLEVEIAEM</sequence>
<dbReference type="KEGG" id="mflg:ABS361_12965"/>
<comment type="catalytic activity">
    <reaction evidence="10">
        <text>L-arginyl-[protein] + NAD(+) = N(omega)-(ADP-D-ribosyl)-L-arginyl-[protein] + nicotinamide + H(+)</text>
        <dbReference type="Rhea" id="RHEA:19149"/>
        <dbReference type="Rhea" id="RHEA-COMP:10532"/>
        <dbReference type="Rhea" id="RHEA-COMP:15087"/>
        <dbReference type="ChEBI" id="CHEBI:15378"/>
        <dbReference type="ChEBI" id="CHEBI:17154"/>
        <dbReference type="ChEBI" id="CHEBI:29965"/>
        <dbReference type="ChEBI" id="CHEBI:57540"/>
        <dbReference type="ChEBI" id="CHEBI:142554"/>
        <dbReference type="EC" id="2.4.2.31"/>
    </reaction>
</comment>
<name>A0AAU7X4J7_9HYPH</name>
<keyword evidence="9" id="KW-0843">Virulence</keyword>
<evidence type="ECO:0000256" key="5">
    <source>
        <dbReference type="ARBA" id="ARBA00022656"/>
    </source>
</evidence>
<dbReference type="PANTHER" id="PTHR10339:SF25">
    <property type="entry name" value="SECRETED EXOENZYME S"/>
    <property type="match status" value="1"/>
</dbReference>
<keyword evidence="6" id="KW-0328">Glycosyltransferase</keyword>
<dbReference type="PANTHER" id="PTHR10339">
    <property type="entry name" value="ADP-RIBOSYLTRANSFERASE"/>
    <property type="match status" value="1"/>
</dbReference>
<dbReference type="GO" id="GO:0016779">
    <property type="term" value="F:nucleotidyltransferase activity"/>
    <property type="evidence" value="ECO:0007669"/>
    <property type="project" value="UniProtKB-KW"/>
</dbReference>
<dbReference type="GO" id="GO:0005576">
    <property type="term" value="C:extracellular region"/>
    <property type="evidence" value="ECO:0007669"/>
    <property type="project" value="UniProtKB-SubCell"/>
</dbReference>
<dbReference type="GO" id="GO:0106274">
    <property type="term" value="F:NAD+-protein-arginine ADP-ribosyltransferase activity"/>
    <property type="evidence" value="ECO:0007669"/>
    <property type="project" value="UniProtKB-EC"/>
</dbReference>
<keyword evidence="7" id="KW-0808">Transferase</keyword>
<proteinExistence type="inferred from homology"/>
<dbReference type="EC" id="2.4.2.31" evidence="3"/>
<reference evidence="11" key="1">
    <citation type="submission" date="2024-06" db="EMBL/GenBank/DDBJ databases">
        <title>Methylostella associata gen. nov., sp. nov., a novel Ancalomicrobiaceae-affiliated facultatively methylotrophic bacteria that feed on methanotrophs of the genus Methylococcus.</title>
        <authorList>
            <person name="Saltykova V."/>
            <person name="Danilova O.V."/>
            <person name="Oshkin I.Y."/>
            <person name="Belova S.E."/>
            <person name="Pimenov N.V."/>
            <person name="Dedysh S.N."/>
        </authorList>
    </citation>
    <scope>NUCLEOTIDE SEQUENCE</scope>
    <source>
        <strain evidence="11">S20</strain>
    </source>
</reference>
<evidence type="ECO:0000256" key="2">
    <source>
        <dbReference type="ARBA" id="ARBA00009558"/>
    </source>
</evidence>
<dbReference type="Gene3D" id="3.90.176.10">
    <property type="entry name" value="Toxin ADP-ribosyltransferase, Chain A, domain 1"/>
    <property type="match status" value="1"/>
</dbReference>
<evidence type="ECO:0000256" key="6">
    <source>
        <dbReference type="ARBA" id="ARBA00022676"/>
    </source>
</evidence>
<evidence type="ECO:0000256" key="9">
    <source>
        <dbReference type="ARBA" id="ARBA00023026"/>
    </source>
</evidence>
<dbReference type="InterPro" id="IPR000768">
    <property type="entry name" value="ART"/>
</dbReference>
<keyword evidence="5" id="KW-0800">Toxin</keyword>